<dbReference type="Pfam" id="PF13460">
    <property type="entry name" value="NAD_binding_10"/>
    <property type="match status" value="1"/>
</dbReference>
<dbReference type="InterPro" id="IPR016040">
    <property type="entry name" value="NAD(P)-bd_dom"/>
</dbReference>
<dbReference type="CDD" id="cd05244">
    <property type="entry name" value="BVR-B_like_SDR_a"/>
    <property type="match status" value="1"/>
</dbReference>
<evidence type="ECO:0000259" key="1">
    <source>
        <dbReference type="Pfam" id="PF13460"/>
    </source>
</evidence>
<name>A0A1C6UQ31_9ACTN</name>
<dbReference type="STRING" id="227316.GA0070604_3343"/>
<accession>A0A1C6UQ31</accession>
<feature type="domain" description="NAD(P)-binding" evidence="1">
    <location>
        <begin position="3"/>
        <end position="193"/>
    </location>
</feature>
<dbReference type="GO" id="GO:0004074">
    <property type="term" value="F:biliverdin reductase [NAD(P)H] activity"/>
    <property type="evidence" value="ECO:0007669"/>
    <property type="project" value="TreeGrafter"/>
</dbReference>
<dbReference type="EMBL" id="FMHY01000002">
    <property type="protein sequence ID" value="SCL56098.1"/>
    <property type="molecule type" value="Genomic_DNA"/>
</dbReference>
<reference evidence="3" key="1">
    <citation type="submission" date="2016-06" db="EMBL/GenBank/DDBJ databases">
        <authorList>
            <person name="Varghese N."/>
            <person name="Submissions Spin"/>
        </authorList>
    </citation>
    <scope>NUCLEOTIDE SEQUENCE [LARGE SCALE GENOMIC DNA]</scope>
    <source>
        <strain evidence="3">DSM 44814</strain>
    </source>
</reference>
<dbReference type="Gene3D" id="3.40.50.720">
    <property type="entry name" value="NAD(P)-binding Rossmann-like Domain"/>
    <property type="match status" value="1"/>
</dbReference>
<dbReference type="SUPFAM" id="SSF51735">
    <property type="entry name" value="NAD(P)-binding Rossmann-fold domains"/>
    <property type="match status" value="1"/>
</dbReference>
<evidence type="ECO:0000313" key="3">
    <source>
        <dbReference type="Proteomes" id="UP000199696"/>
    </source>
</evidence>
<evidence type="ECO:0000313" key="2">
    <source>
        <dbReference type="EMBL" id="SCL56098.1"/>
    </source>
</evidence>
<keyword evidence="3" id="KW-1185">Reference proteome</keyword>
<protein>
    <submittedName>
        <fullName evidence="2">Putative NADH-flavin reductase</fullName>
    </submittedName>
</protein>
<dbReference type="PANTHER" id="PTHR43355:SF2">
    <property type="entry name" value="FLAVIN REDUCTASE (NADPH)"/>
    <property type="match status" value="1"/>
</dbReference>
<dbReference type="AlphaFoldDB" id="A0A1C6UQ31"/>
<dbReference type="InterPro" id="IPR051606">
    <property type="entry name" value="Polyketide_Oxido-like"/>
</dbReference>
<dbReference type="InterPro" id="IPR036291">
    <property type="entry name" value="NAD(P)-bd_dom_sf"/>
</dbReference>
<sequence>MFGASGGTGRLLTAQAAAAGHQVVAVVRDPARVTAADVTVARADIMDPATFTAAIRGCDAVVSLLGPGPVRGETTLRSRGTRSIVTAMRDAGVRRLVVVTAAGHTTDGDGPLTRFVLKPVLGALLRESFADMRRAEEVVRHSGLDATVVRPPRLTDGPRTGTYRTAVGHNVRGGLRLSRADLADFLLRCADAPVGEVVAVAY</sequence>
<dbReference type="PANTHER" id="PTHR43355">
    <property type="entry name" value="FLAVIN REDUCTASE (NADPH)"/>
    <property type="match status" value="1"/>
</dbReference>
<gene>
    <name evidence="2" type="ORF">GA0070604_3343</name>
</gene>
<dbReference type="Proteomes" id="UP000199696">
    <property type="component" value="Unassembled WGS sequence"/>
</dbReference>
<organism evidence="2 3">
    <name type="scientific">Micromonospora eburnea</name>
    <dbReference type="NCBI Taxonomy" id="227316"/>
    <lineage>
        <taxon>Bacteria</taxon>
        <taxon>Bacillati</taxon>
        <taxon>Actinomycetota</taxon>
        <taxon>Actinomycetes</taxon>
        <taxon>Micromonosporales</taxon>
        <taxon>Micromonosporaceae</taxon>
        <taxon>Micromonospora</taxon>
    </lineage>
</organism>
<proteinExistence type="predicted"/>
<dbReference type="GO" id="GO:0042602">
    <property type="term" value="F:riboflavin reductase (NADPH) activity"/>
    <property type="evidence" value="ECO:0007669"/>
    <property type="project" value="TreeGrafter"/>
</dbReference>